<dbReference type="Gene3D" id="3.90.180.10">
    <property type="entry name" value="Medium-chain alcohol dehydrogenases, catalytic domain"/>
    <property type="match status" value="1"/>
</dbReference>
<gene>
    <name evidence="8" type="ORF">PEX2_038810</name>
</gene>
<dbReference type="GO" id="GO:0046872">
    <property type="term" value="F:metal ion binding"/>
    <property type="evidence" value="ECO:0007669"/>
    <property type="project" value="UniProtKB-KW"/>
</dbReference>
<dbReference type="InterPro" id="IPR013149">
    <property type="entry name" value="ADH-like_C"/>
</dbReference>
<sequence length="367" mass="37979">MTDPSPTLSRKQKAAIYNSPGSVSIDIVETDIPEPGPDEVLINLTHSGVCHSDLDIMTNSCAGLPPTPQGQVGGHEGVGRVVKLGSGTRGSGIKIGDRVGVKWVASACGNCEPCQMQSDSLCFNQKVSGFYTPGTFQQYVLGPANYVTRVPDGVESAQVAPLLCAGLTAYSALKRSMTALGQWVVVSGAGGGLGHLAVQIASKGMGLRVIGIDQGQKADLVKESGAEHFVDISKFPTDDDGVAISNHVKSLTGELGAHTVIVCTAANSAYSQGVQFLRFSGTLVCVGIPAGEQKAIASASPGILIAKQLKIMGSAVGNRVDAVEVLDFAARGVVKVYIQTVPMEALAQVFQDMKTGSLLGRAVIDLS</sequence>
<keyword evidence="5" id="KW-0560">Oxidoreductase</keyword>
<evidence type="ECO:0000313" key="8">
    <source>
        <dbReference type="EMBL" id="KGO54393.1"/>
    </source>
</evidence>
<evidence type="ECO:0000256" key="6">
    <source>
        <dbReference type="ARBA" id="ARBA00023027"/>
    </source>
</evidence>
<dbReference type="SMART" id="SM00829">
    <property type="entry name" value="PKS_ER"/>
    <property type="match status" value="1"/>
</dbReference>
<evidence type="ECO:0000259" key="7">
    <source>
        <dbReference type="SMART" id="SM00829"/>
    </source>
</evidence>
<proteinExistence type="inferred from homology"/>
<dbReference type="Proteomes" id="UP000030143">
    <property type="component" value="Unassembled WGS sequence"/>
</dbReference>
<dbReference type="STRING" id="27334.A0A0A2JI77"/>
<dbReference type="PhylomeDB" id="A0A0A2JI77"/>
<keyword evidence="9" id="KW-1185">Reference proteome</keyword>
<dbReference type="InterPro" id="IPR036291">
    <property type="entry name" value="NAD(P)-bd_dom_sf"/>
</dbReference>
<comment type="caution">
    <text evidence="8">The sequence shown here is derived from an EMBL/GenBank/DDBJ whole genome shotgun (WGS) entry which is preliminary data.</text>
</comment>
<feature type="domain" description="Enoyl reductase (ER)" evidence="7">
    <location>
        <begin position="21"/>
        <end position="364"/>
    </location>
</feature>
<keyword evidence="6" id="KW-0520">NAD</keyword>
<comment type="similarity">
    <text evidence="2">Belongs to the zinc-containing alcohol dehydrogenase family.</text>
</comment>
<dbReference type="EMBL" id="JQFZ01000229">
    <property type="protein sequence ID" value="KGO54393.1"/>
    <property type="molecule type" value="Genomic_DNA"/>
</dbReference>
<protein>
    <submittedName>
        <fullName evidence="8">Polyketide synthase, enoylreductase</fullName>
    </submittedName>
</protein>
<dbReference type="GeneID" id="27676575"/>
<dbReference type="GO" id="GO:0004022">
    <property type="term" value="F:alcohol dehydrogenase (NAD+) activity"/>
    <property type="evidence" value="ECO:0007669"/>
    <property type="project" value="TreeGrafter"/>
</dbReference>
<dbReference type="AlphaFoldDB" id="A0A0A2JI77"/>
<dbReference type="CDD" id="cd08297">
    <property type="entry name" value="CAD3"/>
    <property type="match status" value="1"/>
</dbReference>
<evidence type="ECO:0000256" key="4">
    <source>
        <dbReference type="ARBA" id="ARBA00022833"/>
    </source>
</evidence>
<dbReference type="GO" id="GO:0005737">
    <property type="term" value="C:cytoplasm"/>
    <property type="evidence" value="ECO:0007669"/>
    <property type="project" value="TreeGrafter"/>
</dbReference>
<dbReference type="SUPFAM" id="SSF51735">
    <property type="entry name" value="NAD(P)-binding Rossmann-fold domains"/>
    <property type="match status" value="1"/>
</dbReference>
<evidence type="ECO:0000256" key="3">
    <source>
        <dbReference type="ARBA" id="ARBA00022723"/>
    </source>
</evidence>
<keyword evidence="3" id="KW-0479">Metal-binding</keyword>
<reference evidence="8 9" key="1">
    <citation type="journal article" date="2015" name="Mol. Plant Microbe Interact.">
        <title>Genome, transcriptome, and functional analyses of Penicillium expansum provide new insights into secondary metabolism and pathogenicity.</title>
        <authorList>
            <person name="Ballester A.R."/>
            <person name="Marcet-Houben M."/>
            <person name="Levin E."/>
            <person name="Sela N."/>
            <person name="Selma-Lazaro C."/>
            <person name="Carmona L."/>
            <person name="Wisniewski M."/>
            <person name="Droby S."/>
            <person name="Gonzalez-Candelas L."/>
            <person name="Gabaldon T."/>
        </authorList>
    </citation>
    <scope>NUCLEOTIDE SEQUENCE [LARGE SCALE GENOMIC DNA]</scope>
    <source>
        <strain evidence="8 9">MD-8</strain>
    </source>
</reference>
<dbReference type="InterPro" id="IPR020843">
    <property type="entry name" value="ER"/>
</dbReference>
<evidence type="ECO:0000256" key="1">
    <source>
        <dbReference type="ARBA" id="ARBA00001947"/>
    </source>
</evidence>
<keyword evidence="4" id="KW-0862">Zinc</keyword>
<dbReference type="Pfam" id="PF08240">
    <property type="entry name" value="ADH_N"/>
    <property type="match status" value="1"/>
</dbReference>
<dbReference type="RefSeq" id="XP_016596861.1">
    <property type="nucleotide sequence ID" value="XM_016741156.1"/>
</dbReference>
<comment type="cofactor">
    <cofactor evidence="1">
        <name>Zn(2+)</name>
        <dbReference type="ChEBI" id="CHEBI:29105"/>
    </cofactor>
</comment>
<accession>A0A0A2JI77</accession>
<dbReference type="PANTHER" id="PTHR42940:SF5">
    <property type="entry name" value="ALCOHOL DEHYDROGENASE 2"/>
    <property type="match status" value="1"/>
</dbReference>
<dbReference type="OrthoDB" id="1879366at2759"/>
<dbReference type="Gene3D" id="3.40.50.720">
    <property type="entry name" value="NAD(P)-binding Rossmann-like Domain"/>
    <property type="match status" value="1"/>
</dbReference>
<dbReference type="PANTHER" id="PTHR42940">
    <property type="entry name" value="ALCOHOL DEHYDROGENASE 1-RELATED"/>
    <property type="match status" value="1"/>
</dbReference>
<dbReference type="SUPFAM" id="SSF50129">
    <property type="entry name" value="GroES-like"/>
    <property type="match status" value="1"/>
</dbReference>
<evidence type="ECO:0000256" key="5">
    <source>
        <dbReference type="ARBA" id="ARBA00023002"/>
    </source>
</evidence>
<dbReference type="Pfam" id="PF00107">
    <property type="entry name" value="ADH_zinc_N"/>
    <property type="match status" value="1"/>
</dbReference>
<name>A0A0A2JI77_PENEN</name>
<dbReference type="VEuPathDB" id="FungiDB:PEXP_017590"/>
<organism evidence="8 9">
    <name type="scientific">Penicillium expansum</name>
    <name type="common">Blue mold rot fungus</name>
    <dbReference type="NCBI Taxonomy" id="27334"/>
    <lineage>
        <taxon>Eukaryota</taxon>
        <taxon>Fungi</taxon>
        <taxon>Dikarya</taxon>
        <taxon>Ascomycota</taxon>
        <taxon>Pezizomycotina</taxon>
        <taxon>Eurotiomycetes</taxon>
        <taxon>Eurotiomycetidae</taxon>
        <taxon>Eurotiales</taxon>
        <taxon>Aspergillaceae</taxon>
        <taxon>Penicillium</taxon>
    </lineage>
</organism>
<dbReference type="InterPro" id="IPR011032">
    <property type="entry name" value="GroES-like_sf"/>
</dbReference>
<evidence type="ECO:0000256" key="2">
    <source>
        <dbReference type="ARBA" id="ARBA00008072"/>
    </source>
</evidence>
<dbReference type="InterPro" id="IPR013154">
    <property type="entry name" value="ADH-like_N"/>
</dbReference>
<dbReference type="HOGENOM" id="CLU_026673_20_1_1"/>
<evidence type="ECO:0000313" key="9">
    <source>
        <dbReference type="Proteomes" id="UP000030143"/>
    </source>
</evidence>
<dbReference type="FunFam" id="3.40.50.720:FF:000039">
    <property type="entry name" value="Alcohol dehydrogenase AdhP"/>
    <property type="match status" value="1"/>
</dbReference>